<keyword evidence="6 12" id="KW-0067">ATP-binding</keyword>
<dbReference type="GO" id="GO:0005886">
    <property type="term" value="C:plasma membrane"/>
    <property type="evidence" value="ECO:0007669"/>
    <property type="project" value="UniProtKB-SubCell"/>
</dbReference>
<comment type="caution">
    <text evidence="12">The sequence shown here is derived from an EMBL/GenBank/DDBJ whole genome shotgun (WGS) entry which is preliminary data.</text>
</comment>
<dbReference type="OrthoDB" id="9791546at2"/>
<name>A0A429Y2E3_9BACI</name>
<evidence type="ECO:0000256" key="7">
    <source>
        <dbReference type="ARBA" id="ARBA00023136"/>
    </source>
</evidence>
<dbReference type="AlphaFoldDB" id="A0A429Y2E3"/>
<comment type="subcellular location">
    <subcellularLocation>
        <location evidence="1">Cell membrane</location>
        <topology evidence="1">Peripheral membrane protein</topology>
    </subcellularLocation>
</comment>
<gene>
    <name evidence="12" type="ORF">D4T97_009270</name>
</gene>
<keyword evidence="7" id="KW-0472">Membrane</keyword>
<protein>
    <recommendedName>
        <fullName evidence="9">Putative hemin import ATP-binding protein HrtA</fullName>
    </recommendedName>
</protein>
<evidence type="ECO:0000256" key="8">
    <source>
        <dbReference type="ARBA" id="ARBA00024359"/>
    </source>
</evidence>
<dbReference type="SUPFAM" id="SSF52540">
    <property type="entry name" value="P-loop containing nucleoside triphosphate hydrolases"/>
    <property type="match status" value="1"/>
</dbReference>
<comment type="subunit">
    <text evidence="2">The complex is composed of two ATP-binding proteins (HrtA), two transmembrane proteins (HrtB) and a solute-binding protein.</text>
</comment>
<evidence type="ECO:0000256" key="2">
    <source>
        <dbReference type="ARBA" id="ARBA00011131"/>
    </source>
</evidence>
<dbReference type="GO" id="GO:0022857">
    <property type="term" value="F:transmembrane transporter activity"/>
    <property type="evidence" value="ECO:0007669"/>
    <property type="project" value="TreeGrafter"/>
</dbReference>
<evidence type="ECO:0000313" key="12">
    <source>
        <dbReference type="EMBL" id="RST75421.1"/>
    </source>
</evidence>
<organism evidence="12 13">
    <name type="scientific">Siminovitchia acidinfaciens</name>
    <dbReference type="NCBI Taxonomy" id="2321395"/>
    <lineage>
        <taxon>Bacteria</taxon>
        <taxon>Bacillati</taxon>
        <taxon>Bacillota</taxon>
        <taxon>Bacilli</taxon>
        <taxon>Bacillales</taxon>
        <taxon>Bacillaceae</taxon>
        <taxon>Siminovitchia</taxon>
    </lineage>
</organism>
<dbReference type="Pfam" id="PF00005">
    <property type="entry name" value="ABC_tran"/>
    <property type="match status" value="1"/>
</dbReference>
<feature type="domain" description="ABC transporter" evidence="11">
    <location>
        <begin position="4"/>
        <end position="239"/>
    </location>
</feature>
<dbReference type="InterPro" id="IPR017871">
    <property type="entry name" value="ABC_transporter-like_CS"/>
</dbReference>
<evidence type="ECO:0000256" key="5">
    <source>
        <dbReference type="ARBA" id="ARBA00022741"/>
    </source>
</evidence>
<sequence>MTVLKLIGVKKSFGTGHKKVDALKELNFTADRGKLIAIIGPSGSGKSTFLTVVGGLLTPNAGKVIINGENITEMSERQRSNIRLKEIGFILQASNLIPFLTVADQLKLLDKVKKGNMSKADLERLFIDLGIEELRNKYPSDLSGGERQRVAIAKALYSNPTIILADEPTASLDSNRAFEVMELLSSVTKNKNTTSIVVTHDTRLTRYFDKVYRMTDGVLEDVTEQMGENTSLEHKLAAQ</sequence>
<keyword evidence="3" id="KW-0813">Transport</keyword>
<dbReference type="GO" id="GO:0005524">
    <property type="term" value="F:ATP binding"/>
    <property type="evidence" value="ECO:0007669"/>
    <property type="project" value="UniProtKB-KW"/>
</dbReference>
<dbReference type="PROSITE" id="PS00211">
    <property type="entry name" value="ABC_TRANSPORTER_1"/>
    <property type="match status" value="1"/>
</dbReference>
<evidence type="ECO:0000256" key="10">
    <source>
        <dbReference type="ARBA" id="ARBA00024721"/>
    </source>
</evidence>
<dbReference type="Proteomes" id="UP000287156">
    <property type="component" value="Unassembled WGS sequence"/>
</dbReference>
<dbReference type="InterPro" id="IPR015854">
    <property type="entry name" value="ABC_transpr_LolD-like"/>
</dbReference>
<dbReference type="GO" id="GO:0016887">
    <property type="term" value="F:ATP hydrolysis activity"/>
    <property type="evidence" value="ECO:0007669"/>
    <property type="project" value="InterPro"/>
</dbReference>
<dbReference type="EMBL" id="QYTV02000003">
    <property type="protein sequence ID" value="RST75421.1"/>
    <property type="molecule type" value="Genomic_DNA"/>
</dbReference>
<evidence type="ECO:0000256" key="9">
    <source>
        <dbReference type="ARBA" id="ARBA00024432"/>
    </source>
</evidence>
<dbReference type="InterPro" id="IPR003439">
    <property type="entry name" value="ABC_transporter-like_ATP-bd"/>
</dbReference>
<dbReference type="PANTHER" id="PTHR24220:SF666">
    <property type="entry name" value="HEMIN IMPORT ATP-BINDING PROTEIN HRTA-RELATED"/>
    <property type="match status" value="1"/>
</dbReference>
<keyword evidence="5" id="KW-0547">Nucleotide-binding</keyword>
<evidence type="ECO:0000256" key="6">
    <source>
        <dbReference type="ARBA" id="ARBA00022840"/>
    </source>
</evidence>
<evidence type="ECO:0000313" key="13">
    <source>
        <dbReference type="Proteomes" id="UP000287156"/>
    </source>
</evidence>
<dbReference type="SMART" id="SM00382">
    <property type="entry name" value="AAA"/>
    <property type="match status" value="1"/>
</dbReference>
<evidence type="ECO:0000256" key="3">
    <source>
        <dbReference type="ARBA" id="ARBA00022448"/>
    </source>
</evidence>
<keyword evidence="13" id="KW-1185">Reference proteome</keyword>
<dbReference type="InterPro" id="IPR003593">
    <property type="entry name" value="AAA+_ATPase"/>
</dbReference>
<comment type="function">
    <text evidence="10">Part of the ABC transporter complex hrt involved in hemin import. Responsible for energy coupling to the transport system.</text>
</comment>
<proteinExistence type="inferred from homology"/>
<keyword evidence="4" id="KW-1003">Cell membrane</keyword>
<dbReference type="PANTHER" id="PTHR24220">
    <property type="entry name" value="IMPORT ATP-BINDING PROTEIN"/>
    <property type="match status" value="1"/>
</dbReference>
<accession>A0A429Y2E3</accession>
<dbReference type="CDD" id="cd03255">
    <property type="entry name" value="ABC_MJ0796_LolCDE_FtsE"/>
    <property type="match status" value="1"/>
</dbReference>
<evidence type="ECO:0000259" key="11">
    <source>
        <dbReference type="PROSITE" id="PS50893"/>
    </source>
</evidence>
<dbReference type="InterPro" id="IPR027417">
    <property type="entry name" value="P-loop_NTPase"/>
</dbReference>
<dbReference type="RefSeq" id="WP_126049905.1">
    <property type="nucleotide sequence ID" value="NZ_QYTV02000003.1"/>
</dbReference>
<dbReference type="Gene3D" id="3.40.50.300">
    <property type="entry name" value="P-loop containing nucleotide triphosphate hydrolases"/>
    <property type="match status" value="1"/>
</dbReference>
<evidence type="ECO:0000256" key="4">
    <source>
        <dbReference type="ARBA" id="ARBA00022475"/>
    </source>
</evidence>
<reference evidence="12" key="1">
    <citation type="submission" date="2018-12" db="EMBL/GenBank/DDBJ databases">
        <authorList>
            <person name="Sun L."/>
            <person name="Chen Z."/>
        </authorList>
    </citation>
    <scope>NUCLEOTIDE SEQUENCE [LARGE SCALE GENOMIC DNA]</scope>
    <source>
        <strain evidence="12">3-2-2</strain>
    </source>
</reference>
<evidence type="ECO:0000256" key="1">
    <source>
        <dbReference type="ARBA" id="ARBA00004202"/>
    </source>
</evidence>
<comment type="similarity">
    <text evidence="8">Belongs to the ABC transporter superfamily. HrtA family.</text>
</comment>
<dbReference type="PROSITE" id="PS50893">
    <property type="entry name" value="ABC_TRANSPORTER_2"/>
    <property type="match status" value="1"/>
</dbReference>
<dbReference type="InterPro" id="IPR017911">
    <property type="entry name" value="MacB-like_ATP-bd"/>
</dbReference>